<dbReference type="InterPro" id="IPR058982">
    <property type="entry name" value="Beta-barrel_AprE"/>
</dbReference>
<evidence type="ECO:0000313" key="14">
    <source>
        <dbReference type="Proteomes" id="UP000328092"/>
    </source>
</evidence>
<dbReference type="InterPro" id="IPR050739">
    <property type="entry name" value="MFP"/>
</dbReference>
<name>A0A508TAX6_9BRAD</name>
<evidence type="ECO:0000256" key="7">
    <source>
        <dbReference type="ARBA" id="ARBA00022989"/>
    </source>
</evidence>
<dbReference type="Gene3D" id="2.40.30.170">
    <property type="match status" value="1"/>
</dbReference>
<keyword evidence="14" id="KW-1185">Reference proteome</keyword>
<feature type="coiled-coil region" evidence="10">
    <location>
        <begin position="160"/>
        <end position="187"/>
    </location>
</feature>
<dbReference type="InterPro" id="IPR058781">
    <property type="entry name" value="HH_AprE-like"/>
</dbReference>
<dbReference type="OrthoDB" id="9810980at2"/>
<dbReference type="EMBL" id="CAADFC020000016">
    <property type="protein sequence ID" value="VIO72622.1"/>
    <property type="molecule type" value="Genomic_DNA"/>
</dbReference>
<dbReference type="Proteomes" id="UP000328092">
    <property type="component" value="Unassembled WGS sequence"/>
</dbReference>
<feature type="domain" description="AprE-like long alpha-helical hairpin" evidence="11">
    <location>
        <begin position="93"/>
        <end position="282"/>
    </location>
</feature>
<keyword evidence="5 9" id="KW-0997">Cell inner membrane</keyword>
<feature type="domain" description="AprE-like beta-barrel" evidence="12">
    <location>
        <begin position="324"/>
        <end position="413"/>
    </location>
</feature>
<reference evidence="13" key="1">
    <citation type="submission" date="2019-02" db="EMBL/GenBank/DDBJ databases">
        <authorList>
            <person name="Pothier F.J."/>
        </authorList>
    </citation>
    <scope>NUCLEOTIDE SEQUENCE</scope>
    <source>
        <strain evidence="13">CI-1B</strain>
    </source>
</reference>
<dbReference type="PANTHER" id="PTHR30386:SF17">
    <property type="entry name" value="ALKALINE PROTEASE SECRETION PROTEIN APRE"/>
    <property type="match status" value="1"/>
</dbReference>
<dbReference type="PRINTS" id="PR01490">
    <property type="entry name" value="RTXTOXIND"/>
</dbReference>
<proteinExistence type="inferred from homology"/>
<gene>
    <name evidence="13" type="primary">prsE_3</name>
    <name evidence="13" type="ORF">CI1B_42680</name>
</gene>
<keyword evidence="8" id="KW-0472">Membrane</keyword>
<evidence type="ECO:0000256" key="5">
    <source>
        <dbReference type="ARBA" id="ARBA00022519"/>
    </source>
</evidence>
<evidence type="ECO:0000256" key="9">
    <source>
        <dbReference type="RuleBase" id="RU365093"/>
    </source>
</evidence>
<protein>
    <recommendedName>
        <fullName evidence="9">Membrane fusion protein (MFP) family protein</fullName>
    </recommendedName>
</protein>
<dbReference type="RefSeq" id="WP_139861478.1">
    <property type="nucleotide sequence ID" value="NZ_CAADFC020000016.1"/>
</dbReference>
<dbReference type="Gene3D" id="2.40.50.100">
    <property type="match status" value="1"/>
</dbReference>
<sequence length="436" mass="48081">MSREPVNVVPHTIRRQLRAGLAGVIILAGGVGGWAATTELAGAVIGSGTLVVDSYTKKVQHPTGGVVGDLNVREGARVRAGDVVVRLDETVTRANLLIVVKSLDEQAARRARLEAERDDRDRLDFPDDLTARAADPDVNRLLAGEHKLFELRSTARAGKKAQLNERIGQLREQIRGLDEQIQAKDRETSFIDEELLGVRDLWRKKLVQITRLTTLERDAARLHGERGALVAAVAEARGRITETTLQIMQIDQDLRTEVGKDLAEIRAKTAELVEKRVAAEDQLKRIDIRAPQDGIVHQLALHTIGGVISPGEQIMLIVPSQDALVVEVRIPPHEIDRVSMGQPVLLRFTAFNQRTTPQINGEVSHVSADVAVDQKSTASFYVARIAVSEAEIARLGDLKLIAGMPVEAFIQTGQRTVMSYLVKPFSDQLMRAWRER</sequence>
<dbReference type="GO" id="GO:0015031">
    <property type="term" value="P:protein transport"/>
    <property type="evidence" value="ECO:0007669"/>
    <property type="project" value="InterPro"/>
</dbReference>
<dbReference type="NCBIfam" id="TIGR01843">
    <property type="entry name" value="type_I_hlyD"/>
    <property type="match status" value="1"/>
</dbReference>
<evidence type="ECO:0000313" key="13">
    <source>
        <dbReference type="EMBL" id="VIO72622.1"/>
    </source>
</evidence>
<dbReference type="Pfam" id="PF25994">
    <property type="entry name" value="HH_AprE"/>
    <property type="match status" value="1"/>
</dbReference>
<evidence type="ECO:0000256" key="10">
    <source>
        <dbReference type="SAM" id="Coils"/>
    </source>
</evidence>
<dbReference type="PANTHER" id="PTHR30386">
    <property type="entry name" value="MEMBRANE FUSION SUBUNIT OF EMRAB-TOLC MULTIDRUG EFFLUX PUMP"/>
    <property type="match status" value="1"/>
</dbReference>
<dbReference type="AlphaFoldDB" id="A0A508TAX6"/>
<keyword evidence="6" id="KW-0812">Transmembrane</keyword>
<keyword evidence="7" id="KW-1133">Transmembrane helix</keyword>
<evidence type="ECO:0000256" key="6">
    <source>
        <dbReference type="ARBA" id="ARBA00022692"/>
    </source>
</evidence>
<evidence type="ECO:0000256" key="8">
    <source>
        <dbReference type="ARBA" id="ARBA00023136"/>
    </source>
</evidence>
<keyword evidence="10" id="KW-0175">Coiled coil</keyword>
<dbReference type="InterPro" id="IPR010129">
    <property type="entry name" value="T1SS_HlyD"/>
</dbReference>
<evidence type="ECO:0000256" key="2">
    <source>
        <dbReference type="ARBA" id="ARBA00009477"/>
    </source>
</evidence>
<dbReference type="Pfam" id="PF26002">
    <property type="entry name" value="Beta-barrel_AprE"/>
    <property type="match status" value="1"/>
</dbReference>
<comment type="similarity">
    <text evidence="2 9">Belongs to the membrane fusion protein (MFP) (TC 8.A.1) family.</text>
</comment>
<dbReference type="GO" id="GO:0005886">
    <property type="term" value="C:plasma membrane"/>
    <property type="evidence" value="ECO:0007669"/>
    <property type="project" value="UniProtKB-SubCell"/>
</dbReference>
<comment type="caution">
    <text evidence="13">The sequence shown here is derived from an EMBL/GenBank/DDBJ whole genome shotgun (WGS) entry which is preliminary data.</text>
</comment>
<keyword evidence="3 9" id="KW-0813">Transport</keyword>
<keyword evidence="4 9" id="KW-1003">Cell membrane</keyword>
<evidence type="ECO:0000256" key="3">
    <source>
        <dbReference type="ARBA" id="ARBA00022448"/>
    </source>
</evidence>
<evidence type="ECO:0000256" key="4">
    <source>
        <dbReference type="ARBA" id="ARBA00022475"/>
    </source>
</evidence>
<accession>A0A508TAX6</accession>
<comment type="subcellular location">
    <subcellularLocation>
        <location evidence="1 9">Cell inner membrane</location>
        <topology evidence="1 9">Single-pass membrane protein</topology>
    </subcellularLocation>
</comment>
<evidence type="ECO:0000259" key="11">
    <source>
        <dbReference type="Pfam" id="PF25994"/>
    </source>
</evidence>
<evidence type="ECO:0000256" key="1">
    <source>
        <dbReference type="ARBA" id="ARBA00004377"/>
    </source>
</evidence>
<organism evidence="13 14">
    <name type="scientific">Bradyrhizobium ivorense</name>
    <dbReference type="NCBI Taxonomy" id="2511166"/>
    <lineage>
        <taxon>Bacteria</taxon>
        <taxon>Pseudomonadati</taxon>
        <taxon>Pseudomonadota</taxon>
        <taxon>Alphaproteobacteria</taxon>
        <taxon>Hyphomicrobiales</taxon>
        <taxon>Nitrobacteraceae</taxon>
        <taxon>Bradyrhizobium</taxon>
    </lineage>
</organism>
<evidence type="ECO:0000259" key="12">
    <source>
        <dbReference type="Pfam" id="PF26002"/>
    </source>
</evidence>